<organism evidence="2 3">
    <name type="scientific">Rhododendron simsii</name>
    <name type="common">Sims's rhododendron</name>
    <dbReference type="NCBI Taxonomy" id="118357"/>
    <lineage>
        <taxon>Eukaryota</taxon>
        <taxon>Viridiplantae</taxon>
        <taxon>Streptophyta</taxon>
        <taxon>Embryophyta</taxon>
        <taxon>Tracheophyta</taxon>
        <taxon>Spermatophyta</taxon>
        <taxon>Magnoliopsida</taxon>
        <taxon>eudicotyledons</taxon>
        <taxon>Gunneridae</taxon>
        <taxon>Pentapetalae</taxon>
        <taxon>asterids</taxon>
        <taxon>Ericales</taxon>
        <taxon>Ericaceae</taxon>
        <taxon>Ericoideae</taxon>
        <taxon>Rhodoreae</taxon>
        <taxon>Rhododendron</taxon>
    </lineage>
</organism>
<evidence type="ECO:0000313" key="2">
    <source>
        <dbReference type="EMBL" id="KAF7143069.1"/>
    </source>
</evidence>
<proteinExistence type="predicted"/>
<sequence>MSRGNKGASSMMPYKSSLLSSMLGAKEVDTNKGEQVFLHPSILRRSRKSNKSAPSSPYEDLHYTDDEVMPVMMVQSSTLEEQLAALTKTVEKLVKYNQRQEVQLKELSDKVDQVGMSRCSEKESSESVTEVAPRIVLKTSLEHIQQDVLKTSHKATPEDIFLVSREDRVVPLPWWALIVVPNLMDDCKRLQEPPSMASAGFNIVETFKNHPSMAAPSEQSIGFDVMAGFKDLLSMV</sequence>
<name>A0A834GXA9_RHOSS</name>
<gene>
    <name evidence="2" type="ORF">RHSIM_Rhsim05G0220300</name>
</gene>
<accession>A0A834GXA9</accession>
<comment type="caution">
    <text evidence="2">The sequence shown here is derived from an EMBL/GenBank/DDBJ whole genome shotgun (WGS) entry which is preliminary data.</text>
</comment>
<dbReference type="EMBL" id="WJXA01000005">
    <property type="protein sequence ID" value="KAF7143069.1"/>
    <property type="molecule type" value="Genomic_DNA"/>
</dbReference>
<dbReference type="OrthoDB" id="1749953at2759"/>
<dbReference type="AlphaFoldDB" id="A0A834GXA9"/>
<evidence type="ECO:0000256" key="1">
    <source>
        <dbReference type="SAM" id="MobiDB-lite"/>
    </source>
</evidence>
<protein>
    <submittedName>
        <fullName evidence="2">Uncharacterized protein</fullName>
    </submittedName>
</protein>
<evidence type="ECO:0000313" key="3">
    <source>
        <dbReference type="Proteomes" id="UP000626092"/>
    </source>
</evidence>
<keyword evidence="3" id="KW-1185">Reference proteome</keyword>
<reference evidence="2" key="1">
    <citation type="submission" date="2019-11" db="EMBL/GenBank/DDBJ databases">
        <authorList>
            <person name="Liu Y."/>
            <person name="Hou J."/>
            <person name="Li T.-Q."/>
            <person name="Guan C.-H."/>
            <person name="Wu X."/>
            <person name="Wu H.-Z."/>
            <person name="Ling F."/>
            <person name="Zhang R."/>
            <person name="Shi X.-G."/>
            <person name="Ren J.-P."/>
            <person name="Chen E.-F."/>
            <person name="Sun J.-M."/>
        </authorList>
    </citation>
    <scope>NUCLEOTIDE SEQUENCE</scope>
    <source>
        <strain evidence="2">Adult_tree_wgs_1</strain>
        <tissue evidence="2">Leaves</tissue>
    </source>
</reference>
<dbReference type="Proteomes" id="UP000626092">
    <property type="component" value="Unassembled WGS sequence"/>
</dbReference>
<feature type="region of interest" description="Disordered" evidence="1">
    <location>
        <begin position="39"/>
        <end position="62"/>
    </location>
</feature>